<accession>D6XWI6</accession>
<evidence type="ECO:0000256" key="3">
    <source>
        <dbReference type="ARBA" id="ARBA00022448"/>
    </source>
</evidence>
<feature type="transmembrane region" description="Helical" evidence="8">
    <location>
        <begin position="347"/>
        <end position="365"/>
    </location>
</feature>
<dbReference type="EMBL" id="CP001791">
    <property type="protein sequence ID" value="ADH97828.1"/>
    <property type="molecule type" value="Genomic_DNA"/>
</dbReference>
<dbReference type="HOGENOM" id="CLU_039483_0_2_9"/>
<evidence type="ECO:0000259" key="9">
    <source>
        <dbReference type="PROSITE" id="PS51012"/>
    </source>
</evidence>
<dbReference type="InterPro" id="IPR013525">
    <property type="entry name" value="ABC2_TM"/>
</dbReference>
<keyword evidence="5 8" id="KW-0812">Transmembrane</keyword>
<dbReference type="eggNOG" id="COG0842">
    <property type="taxonomic scope" value="Bacteria"/>
</dbReference>
<dbReference type="PANTHER" id="PTHR30294:SF29">
    <property type="entry name" value="MULTIDRUG ABC TRANSPORTER PERMEASE YBHS-RELATED"/>
    <property type="match status" value="1"/>
</dbReference>
<dbReference type="STRING" id="439292.Bsel_0288"/>
<evidence type="ECO:0000256" key="7">
    <source>
        <dbReference type="ARBA" id="ARBA00023136"/>
    </source>
</evidence>
<keyword evidence="7 8" id="KW-0472">Membrane</keyword>
<feature type="transmembrane region" description="Helical" evidence="8">
    <location>
        <begin position="285"/>
        <end position="304"/>
    </location>
</feature>
<evidence type="ECO:0000256" key="4">
    <source>
        <dbReference type="ARBA" id="ARBA00022475"/>
    </source>
</evidence>
<comment type="similarity">
    <text evidence="2">Belongs to the ABC-2 integral membrane protein family.</text>
</comment>
<feature type="transmembrane region" description="Helical" evidence="8">
    <location>
        <begin position="219"/>
        <end position="246"/>
    </location>
</feature>
<proteinExistence type="inferred from homology"/>
<dbReference type="AlphaFoldDB" id="D6XWI6"/>
<dbReference type="KEGG" id="bse:Bsel_0288"/>
<dbReference type="Proteomes" id="UP000000271">
    <property type="component" value="Chromosome"/>
</dbReference>
<gene>
    <name evidence="10" type="ordered locus">Bsel_0288</name>
</gene>
<feature type="transmembrane region" description="Helical" evidence="8">
    <location>
        <begin position="252"/>
        <end position="278"/>
    </location>
</feature>
<evidence type="ECO:0000313" key="11">
    <source>
        <dbReference type="Proteomes" id="UP000000271"/>
    </source>
</evidence>
<keyword evidence="4" id="KW-1003">Cell membrane</keyword>
<evidence type="ECO:0000256" key="2">
    <source>
        <dbReference type="ARBA" id="ARBA00007783"/>
    </source>
</evidence>
<name>D6XWI6_BACIE</name>
<dbReference type="InterPro" id="IPR051449">
    <property type="entry name" value="ABC-2_transporter_component"/>
</dbReference>
<dbReference type="OrthoDB" id="266913at2"/>
<dbReference type="InterPro" id="IPR047817">
    <property type="entry name" value="ABC2_TM_bact-type"/>
</dbReference>
<evidence type="ECO:0000256" key="6">
    <source>
        <dbReference type="ARBA" id="ARBA00022989"/>
    </source>
</evidence>
<feature type="transmembrane region" description="Helical" evidence="8">
    <location>
        <begin position="178"/>
        <end position="198"/>
    </location>
</feature>
<feature type="domain" description="ABC transmembrane type-2" evidence="9">
    <location>
        <begin position="137"/>
        <end position="368"/>
    </location>
</feature>
<dbReference type="PROSITE" id="PS51012">
    <property type="entry name" value="ABC_TM2"/>
    <property type="match status" value="1"/>
</dbReference>
<evidence type="ECO:0000256" key="5">
    <source>
        <dbReference type="ARBA" id="ARBA00022692"/>
    </source>
</evidence>
<comment type="subcellular location">
    <subcellularLocation>
        <location evidence="1">Cell membrane</location>
        <topology evidence="1">Multi-pass membrane protein</topology>
    </subcellularLocation>
</comment>
<keyword evidence="11" id="KW-1185">Reference proteome</keyword>
<dbReference type="GO" id="GO:0140359">
    <property type="term" value="F:ABC-type transporter activity"/>
    <property type="evidence" value="ECO:0007669"/>
    <property type="project" value="InterPro"/>
</dbReference>
<feature type="transmembrane region" description="Helical" evidence="8">
    <location>
        <begin position="12"/>
        <end position="34"/>
    </location>
</feature>
<evidence type="ECO:0000256" key="8">
    <source>
        <dbReference type="SAM" id="Phobius"/>
    </source>
</evidence>
<keyword evidence="3" id="KW-0813">Transport</keyword>
<dbReference type="RefSeq" id="WP_013171257.1">
    <property type="nucleotide sequence ID" value="NC_014219.1"/>
</dbReference>
<keyword evidence="6 8" id="KW-1133">Transmembrane helix</keyword>
<protein>
    <submittedName>
        <fullName evidence="10">ABC-2 type transporter</fullName>
    </submittedName>
</protein>
<dbReference type="Pfam" id="PF12698">
    <property type="entry name" value="ABC2_membrane_3"/>
    <property type="match status" value="1"/>
</dbReference>
<dbReference type="PANTHER" id="PTHR30294">
    <property type="entry name" value="MEMBRANE COMPONENT OF ABC TRANSPORTER YHHJ-RELATED"/>
    <property type="match status" value="1"/>
</dbReference>
<organism evidence="10 11">
    <name type="scientific">Bacillus selenitireducens (strain ATCC 700615 / DSM 15326 / MLS10)</name>
    <dbReference type="NCBI Taxonomy" id="439292"/>
    <lineage>
        <taxon>Bacteria</taxon>
        <taxon>Bacillati</taxon>
        <taxon>Bacillota</taxon>
        <taxon>Bacilli</taxon>
        <taxon>Bacillales</taxon>
        <taxon>Bacillaceae</taxon>
        <taxon>Salisediminibacterium</taxon>
    </lineage>
</organism>
<dbReference type="GO" id="GO:0005886">
    <property type="term" value="C:plasma membrane"/>
    <property type="evidence" value="ECO:0007669"/>
    <property type="project" value="UniProtKB-SubCell"/>
</dbReference>
<evidence type="ECO:0000313" key="10">
    <source>
        <dbReference type="EMBL" id="ADH97828.1"/>
    </source>
</evidence>
<sequence>MRAIFQLQIRRLIRSPLMVLSFLGLTLVFVFFLGGGGQQSNIITVQVYSDDALTEEDTSFWLDALNEHDSFHFTEGEADDIHESLRSGHLHYALELLEDDYRLWVSIMDERYQYVNGHVSEVYFEELRLKAASEQAGTDLSHLMDESENMALTLTTTSLASDEDDGDGFIYNNQLHSLFGMTLYFAMFTIFFSLTQVVEEKRMGTWDRIIISPITKSQVYLGHLAYTFLVGYAQIMTAFLVFRYLFDYDLGAHFGLVALTAGIYVFTIVCLGLLILGLVPSSERLQAVIPIASTAMAMLGGAFWPNEIVSNSIILTLSNLVPVSYAMDALTQISVYQNGITAITEQLGLLFLMGVLAAGIGINLMERRG</sequence>
<reference evidence="10" key="1">
    <citation type="submission" date="2009-10" db="EMBL/GenBank/DDBJ databases">
        <title>Complete sequence of Bacillus selenitireducens MLS10.</title>
        <authorList>
            <consortium name="US DOE Joint Genome Institute"/>
            <person name="Lucas S."/>
            <person name="Copeland A."/>
            <person name="Lapidus A."/>
            <person name="Glavina del Rio T."/>
            <person name="Dalin E."/>
            <person name="Tice H."/>
            <person name="Bruce D."/>
            <person name="Goodwin L."/>
            <person name="Pitluck S."/>
            <person name="Sims D."/>
            <person name="Brettin T."/>
            <person name="Detter J.C."/>
            <person name="Han C."/>
            <person name="Larimer F."/>
            <person name="Land M."/>
            <person name="Hauser L."/>
            <person name="Kyrpides N."/>
            <person name="Ovchinnikova G."/>
            <person name="Stolz J."/>
        </authorList>
    </citation>
    <scope>NUCLEOTIDE SEQUENCE [LARGE SCALE GENOMIC DNA]</scope>
    <source>
        <strain evidence="10">MLS10</strain>
    </source>
</reference>
<evidence type="ECO:0000256" key="1">
    <source>
        <dbReference type="ARBA" id="ARBA00004651"/>
    </source>
</evidence>